<keyword evidence="2" id="KW-1185">Reference proteome</keyword>
<evidence type="ECO:0000313" key="2">
    <source>
        <dbReference type="Proteomes" id="UP000887013"/>
    </source>
</evidence>
<reference evidence="1" key="1">
    <citation type="submission" date="2020-08" db="EMBL/GenBank/DDBJ databases">
        <title>Multicomponent nature underlies the extraordinary mechanical properties of spider dragline silk.</title>
        <authorList>
            <person name="Kono N."/>
            <person name="Nakamura H."/>
            <person name="Mori M."/>
            <person name="Yoshida Y."/>
            <person name="Ohtoshi R."/>
            <person name="Malay A.D."/>
            <person name="Moran D.A.P."/>
            <person name="Tomita M."/>
            <person name="Numata K."/>
            <person name="Arakawa K."/>
        </authorList>
    </citation>
    <scope>NUCLEOTIDE SEQUENCE</scope>
</reference>
<evidence type="ECO:0000313" key="1">
    <source>
        <dbReference type="EMBL" id="GFS84740.1"/>
    </source>
</evidence>
<dbReference type="EMBL" id="BMAW01003643">
    <property type="protein sequence ID" value="GFS84740.1"/>
    <property type="molecule type" value="Genomic_DNA"/>
</dbReference>
<gene>
    <name evidence="1" type="ORF">NPIL_104641</name>
</gene>
<dbReference type="Proteomes" id="UP000887013">
    <property type="component" value="Unassembled WGS sequence"/>
</dbReference>
<name>A0A8X6T9N5_NEPPI</name>
<dbReference type="AlphaFoldDB" id="A0A8X6T9N5"/>
<sequence length="88" mass="9678">MIKIVYTTSHSNKTGYTTKRYLLEIDTNTAERTRAEVVSISAQQAVFGVVPSLASACQVIQGTTEFPINEPLDLRECASTFHPSQSMP</sequence>
<protein>
    <submittedName>
        <fullName evidence="1">Uncharacterized protein</fullName>
    </submittedName>
</protein>
<proteinExistence type="predicted"/>
<comment type="caution">
    <text evidence="1">The sequence shown here is derived from an EMBL/GenBank/DDBJ whole genome shotgun (WGS) entry which is preliminary data.</text>
</comment>
<organism evidence="1 2">
    <name type="scientific">Nephila pilipes</name>
    <name type="common">Giant wood spider</name>
    <name type="synonym">Nephila maculata</name>
    <dbReference type="NCBI Taxonomy" id="299642"/>
    <lineage>
        <taxon>Eukaryota</taxon>
        <taxon>Metazoa</taxon>
        <taxon>Ecdysozoa</taxon>
        <taxon>Arthropoda</taxon>
        <taxon>Chelicerata</taxon>
        <taxon>Arachnida</taxon>
        <taxon>Araneae</taxon>
        <taxon>Araneomorphae</taxon>
        <taxon>Entelegynae</taxon>
        <taxon>Araneoidea</taxon>
        <taxon>Nephilidae</taxon>
        <taxon>Nephila</taxon>
    </lineage>
</organism>
<accession>A0A8X6T9N5</accession>